<reference evidence="2" key="1">
    <citation type="journal article" date="2019" name="PLoS Pathog.">
        <title>Re-assessing the diversity of negative strand RNA viruses in insects.</title>
        <authorList>
            <person name="Kafer S."/>
            <person name="Paraskevopoulou S."/>
            <person name="Zirkel F."/>
            <person name="Wieseke N."/>
            <person name="Donath A."/>
            <person name="Petersen M."/>
            <person name="Jones T.C."/>
            <person name="Liu S."/>
            <person name="Zhou X."/>
            <person name="Middendorf M."/>
            <person name="Junglen S."/>
            <person name="Misof B."/>
            <person name="Drosten C."/>
        </authorList>
    </citation>
    <scope>NUCLEOTIDE SEQUENCE</scope>
    <source>
        <strain evidence="2">OKIAV274</strain>
    </source>
</reference>
<protein>
    <submittedName>
        <fullName evidence="2">Glycoprotein</fullName>
    </submittedName>
</protein>
<evidence type="ECO:0000256" key="1">
    <source>
        <dbReference type="SAM" id="Phobius"/>
    </source>
</evidence>
<keyword evidence="1" id="KW-0472">Membrane</keyword>
<reference evidence="2" key="2">
    <citation type="submission" date="2020-03" db="EMBL/GenBank/DDBJ databases">
        <authorList>
            <person name="Kafer S."/>
            <person name="Paraskevopoulou S."/>
            <person name="Zirkel F."/>
            <person name="Wieseke N."/>
            <person name="Donath A."/>
            <person name="Petersen M."/>
            <person name="Jones T.C."/>
            <person name="Liu S."/>
            <person name="Zhou X."/>
            <person name="Middendorf M."/>
            <person name="Junglen S."/>
            <person name="Misof B."/>
            <person name="Drosten C."/>
        </authorList>
    </citation>
    <scope>NUCLEOTIDE SEQUENCE</scope>
    <source>
        <strain evidence="2">OKIAV274</strain>
    </source>
</reference>
<keyword evidence="1" id="KW-0812">Transmembrane</keyword>
<sequence>MLRDCGLKSHNGIIMMEDCHGMVGVFHDGVNSVVTCAKLGLMELVGSAVIERDDRKCHFISDVQCKGSTFELQASKVIDCDAHSALWWLNFAFNILSVLVLIMVIMLVRYSLVMSRIKKKYGSSFDRKMSFGGLTISSRSDENCPRVKFAWSKLLISVLFCRTLFDYGVVETEACIDFSENNYGGSYVYSTSFVDDLVICPIGDIQRTIMIEDNVIALDSWHIPQYSVHAHPKEQCGNNIIGDTCGYDKNDCFKHEHGIDMCEKNGKSCSASLNNTIIKISRKYCVPHTRNVFLCIGQPWGCWSWIAGVHADTHHSYLVQKIWIHEHKMKPSVLKYGNESYEIHLNPHQNVIGTSSKVILTGQNEGWLCNRDAKFIDDIKLFRGNESWTWDFDWNTVICNIKEYESDGLCTNNPNFNPSKTSECIKLPTLYGSYELSNIGHELFLKPKGLWNARIESKKKLYFSKSSGVCYDVDMAITGSRSSSGVKMLMISAKSHSNLTMKVNASCIGVDFVIPCDGHIHMSNMVGGNCTVDGIEVKSFVTDRVQFGNIRDHVSGAIEEDYQVTYRKIGTISIIFIVVASILVIRCVFVR</sequence>
<proteinExistence type="predicted"/>
<name>A0A7D7F110_9VIRU</name>
<evidence type="ECO:0000313" key="2">
    <source>
        <dbReference type="EMBL" id="QMP82219.1"/>
    </source>
</evidence>
<feature type="transmembrane region" description="Helical" evidence="1">
    <location>
        <begin position="569"/>
        <end position="589"/>
    </location>
</feature>
<keyword evidence="1" id="KW-1133">Transmembrane helix</keyword>
<feature type="transmembrane region" description="Helical" evidence="1">
    <location>
        <begin position="91"/>
        <end position="112"/>
    </location>
</feature>
<organism evidence="2">
    <name type="scientific">Dipteran phenui-related virus OKIAV274</name>
    <dbReference type="NCBI Taxonomy" id="2746251"/>
    <lineage>
        <taxon>Viruses</taxon>
        <taxon>Riboviria</taxon>
        <taxon>Orthornavirae</taxon>
        <taxon>Negarnaviricota</taxon>
        <taxon>Polyploviricotina</taxon>
        <taxon>Bunyaviricetes</taxon>
        <taxon>Hareavirales</taxon>
        <taxon>Phenuiviridae</taxon>
    </lineage>
</organism>
<dbReference type="EMBL" id="MT153440">
    <property type="protein sequence ID" value="QMP82219.1"/>
    <property type="molecule type" value="Viral_cRNA"/>
</dbReference>
<accession>A0A7D7F110</accession>